<evidence type="ECO:0000313" key="2">
    <source>
        <dbReference type="Proteomes" id="UP000095280"/>
    </source>
</evidence>
<proteinExistence type="predicted"/>
<feature type="domain" description="RIH" evidence="1">
    <location>
        <begin position="15"/>
        <end position="74"/>
    </location>
</feature>
<dbReference type="Pfam" id="PF01365">
    <property type="entry name" value="RYDR_ITPR"/>
    <property type="match status" value="1"/>
</dbReference>
<evidence type="ECO:0000313" key="3">
    <source>
        <dbReference type="WBParaSite" id="maker-unitig_39752-snap-gene-0.2-mRNA-1"/>
    </source>
</evidence>
<dbReference type="GO" id="GO:0016020">
    <property type="term" value="C:membrane"/>
    <property type="evidence" value="ECO:0007669"/>
    <property type="project" value="InterPro"/>
</dbReference>
<organism evidence="2 3">
    <name type="scientific">Macrostomum lignano</name>
    <dbReference type="NCBI Taxonomy" id="282301"/>
    <lineage>
        <taxon>Eukaryota</taxon>
        <taxon>Metazoa</taxon>
        <taxon>Spiralia</taxon>
        <taxon>Lophotrochozoa</taxon>
        <taxon>Platyhelminthes</taxon>
        <taxon>Rhabditophora</taxon>
        <taxon>Macrostomorpha</taxon>
        <taxon>Macrostomida</taxon>
        <taxon>Macrostomidae</taxon>
        <taxon>Macrostomum</taxon>
    </lineage>
</organism>
<accession>A0A1I8FLE0</accession>
<dbReference type="Proteomes" id="UP000095280">
    <property type="component" value="Unplaced"/>
</dbReference>
<dbReference type="PANTHER" id="PTHR13715">
    <property type="entry name" value="RYANODINE RECEPTOR AND IP3 RECEPTOR"/>
    <property type="match status" value="1"/>
</dbReference>
<dbReference type="PANTHER" id="PTHR13715:SF99">
    <property type="entry name" value="INOSITOL 1,4,5-TRISPHOSPHATE RECEPTOR-LIKE PROTEIN A"/>
    <property type="match status" value="1"/>
</dbReference>
<evidence type="ECO:0000259" key="1">
    <source>
        <dbReference type="Pfam" id="PF01365"/>
    </source>
</evidence>
<sequence length="370" mass="42913">RSQTQCGPHLHGRRVDNRKIIDRIPKPYVEEYINLLQQSRCYEYLELLSVLCVCTDMSMPTNQNYITQKWLVDNQNSHLVYYTELGQNIGKQPDKVYVSMDNKQTWKLLSKLAQRYATVVGPKDLENELTSRQISQAQSILATKKSLLKIDFSEEGRNSRSIDIITKQLGYLTLRAKYCELITTMFVDVDDNINVLDKIELVFVYADVPKESQMVDSDVRLNTLLTEVLKMLHYLVKFGYFSSSLDVHRLLRPLLSMLDGRNDLPTRSEVFNTEPEFNNEGDLLKEFRATKRFHCAHQARASRDLIDLFFSFQFNSRLRKVFGRIQICSEPTRTTSLAALLEPEYKHDDTTPFVESEIVKDSVDIVSILM</sequence>
<dbReference type="AlphaFoldDB" id="A0A1I8FLE0"/>
<protein>
    <submittedName>
        <fullName evidence="3">RYDR_ITPR domain-containing protein</fullName>
    </submittedName>
</protein>
<dbReference type="InterPro" id="IPR000699">
    <property type="entry name" value="RIH_dom"/>
</dbReference>
<name>A0A1I8FLE0_9PLAT</name>
<dbReference type="WBParaSite" id="maker-unitig_39752-snap-gene-0.2-mRNA-1">
    <property type="protein sequence ID" value="maker-unitig_39752-snap-gene-0.2-mRNA-1"/>
    <property type="gene ID" value="maker-unitig_39752-snap-gene-0.2"/>
</dbReference>
<dbReference type="GO" id="GO:0005262">
    <property type="term" value="F:calcium channel activity"/>
    <property type="evidence" value="ECO:0007669"/>
    <property type="project" value="InterPro"/>
</dbReference>
<reference evidence="3" key="1">
    <citation type="submission" date="2016-11" db="UniProtKB">
        <authorList>
            <consortium name="WormBaseParasite"/>
        </authorList>
    </citation>
    <scope>IDENTIFICATION</scope>
</reference>
<dbReference type="InterPro" id="IPR015925">
    <property type="entry name" value="Ryanodine_IP3_receptor"/>
</dbReference>
<keyword evidence="2" id="KW-1185">Reference proteome</keyword>